<dbReference type="InterPro" id="IPR045097">
    <property type="entry name" value="Thymidate_synth/dCMP_Mease"/>
</dbReference>
<dbReference type="PANTHER" id="PTHR11548">
    <property type="entry name" value="THYMIDYLATE SYNTHASE 1"/>
    <property type="match status" value="1"/>
</dbReference>
<comment type="caution">
    <text evidence="6">Lacks conserved residue(s) required for the propagation of feature annotation.</text>
</comment>
<evidence type="ECO:0000256" key="1">
    <source>
        <dbReference type="ARBA" id="ARBA00011947"/>
    </source>
</evidence>
<feature type="binding site" evidence="6">
    <location>
        <position position="194"/>
    </location>
    <ligand>
        <name>(6R)-5,10-methylene-5,6,7,8-tetrahydrofolate</name>
        <dbReference type="ChEBI" id="CHEBI:15636"/>
    </ligand>
</feature>
<feature type="binding site" description="in other chain" evidence="6">
    <location>
        <position position="202"/>
    </location>
    <ligand>
        <name>dUMP</name>
        <dbReference type="ChEBI" id="CHEBI:246422"/>
        <note>ligand shared between dimeric partners</note>
    </ligand>
</feature>
<feature type="binding site" description="in other chain" evidence="6">
    <location>
        <begin position="191"/>
        <end position="194"/>
    </location>
    <ligand>
        <name>dUMP</name>
        <dbReference type="ChEBI" id="CHEBI:246422"/>
        <note>ligand shared between dimeric partners</note>
    </ligand>
</feature>
<feature type="active site" evidence="7">
    <location>
        <position position="170"/>
    </location>
</feature>
<gene>
    <name evidence="6 9" type="primary">thyA</name>
    <name evidence="9" type="ORF">SCORR_v1c02550</name>
</gene>
<keyword evidence="3 6" id="KW-0489">Methyltransferase</keyword>
<accession>A0A222ENF2</accession>
<keyword evidence="10" id="KW-1185">Reference proteome</keyword>
<dbReference type="PRINTS" id="PR00108">
    <property type="entry name" value="THYMDSNTHASE"/>
</dbReference>
<comment type="similarity">
    <text evidence="6">Belongs to the thymidylate synthase family. Bacterial-type ThyA subfamily.</text>
</comment>
<comment type="catalytic activity">
    <reaction evidence="6">
        <text>dUMP + (6R)-5,10-methylene-5,6,7,8-tetrahydrofolate = 7,8-dihydrofolate + dTMP</text>
        <dbReference type="Rhea" id="RHEA:12104"/>
        <dbReference type="ChEBI" id="CHEBI:15636"/>
        <dbReference type="ChEBI" id="CHEBI:57451"/>
        <dbReference type="ChEBI" id="CHEBI:63528"/>
        <dbReference type="ChEBI" id="CHEBI:246422"/>
        <dbReference type="EC" id="2.1.1.45"/>
    </reaction>
</comment>
<feature type="binding site" description="in other chain" evidence="6">
    <location>
        <begin position="232"/>
        <end position="234"/>
    </location>
    <ligand>
        <name>dUMP</name>
        <dbReference type="ChEBI" id="CHEBI:246422"/>
        <note>ligand shared between dimeric partners</note>
    </ligand>
</feature>
<comment type="function">
    <text evidence="6">Catalyzes the reductive methylation of 2'-deoxyuridine-5'-monophosphate (dUMP) to 2'-deoxythymidine-5'-monophosphate (dTMP) while utilizing 5,10-methylenetetrahydrofolate (mTHF) as the methyl donor and reductant in the reaction, yielding dihydrofolate (DHF) as a by-product. This enzymatic reaction provides an intracellular de novo source of dTMP, an essential precursor for DNA biosynthesis.</text>
</comment>
<feature type="binding site" evidence="6">
    <location>
        <position position="288"/>
    </location>
    <ligand>
        <name>(6R)-5,10-methylene-5,6,7,8-tetrahydrofolate</name>
        <dbReference type="ChEBI" id="CHEBI:15636"/>
    </ligand>
</feature>
<evidence type="ECO:0000259" key="8">
    <source>
        <dbReference type="Pfam" id="PF00303"/>
    </source>
</evidence>
<organism evidence="9 10">
    <name type="scientific">Spiroplasma corruscae</name>
    <dbReference type="NCBI Taxonomy" id="216934"/>
    <lineage>
        <taxon>Bacteria</taxon>
        <taxon>Bacillati</taxon>
        <taxon>Mycoplasmatota</taxon>
        <taxon>Mollicutes</taxon>
        <taxon>Entomoplasmatales</taxon>
        <taxon>Spiroplasmataceae</taxon>
        <taxon>Spiroplasma</taxon>
    </lineage>
</organism>
<dbReference type="GO" id="GO:0006231">
    <property type="term" value="P:dTMP biosynthetic process"/>
    <property type="evidence" value="ECO:0007669"/>
    <property type="project" value="UniProtKB-UniRule"/>
</dbReference>
<dbReference type="KEGG" id="scou:SCORR_v1c02550"/>
<evidence type="ECO:0000313" key="10">
    <source>
        <dbReference type="Proteomes" id="UP000203229"/>
    </source>
</evidence>
<dbReference type="Gene3D" id="3.30.572.10">
    <property type="entry name" value="Thymidylate synthase/dCMP hydroxymethylase domain"/>
    <property type="match status" value="1"/>
</dbReference>
<dbReference type="Proteomes" id="UP000203229">
    <property type="component" value="Chromosome"/>
</dbReference>
<keyword evidence="2 6" id="KW-0963">Cytoplasm</keyword>
<dbReference type="GO" id="GO:0006235">
    <property type="term" value="P:dTTP biosynthetic process"/>
    <property type="evidence" value="ECO:0007669"/>
    <property type="project" value="UniProtKB-UniRule"/>
</dbReference>
<dbReference type="RefSeq" id="WP_094048392.1">
    <property type="nucleotide sequence ID" value="NZ_CP022535.1"/>
</dbReference>
<sequence>MIQYINLIKDILKNGEKRMDRTKTGTLSKFGTQSRYDLREGFPLLTTKKMFFKGIVHEMLWFIKGDTNIKYLVDNNVNIWNEWPFEIYKKSKDYNNETIKEFIEKIKTDDEFAKVYGELGPVYGKQWRNFNGIDQLKNLINNIKNNPYSRRHIITAWNPSEVEKMALPPCHSLFQFYVSESGFLDLQLYQRSGDIFLGVPFNIASYSLLLILVSLECNLTPRFFVHTIGDAHIYLNHIDQVNLQITREPLKLAKLEVNFDNKTIFDIKFEDIKLIDYKSHQQIKGEIAV</sequence>
<protein>
    <recommendedName>
        <fullName evidence="1 6">Thymidylate synthase</fullName>
        <shortName evidence="6">TS</shortName>
        <shortName evidence="6">TSase</shortName>
        <ecNumber evidence="1 6">2.1.1.45</ecNumber>
    </recommendedName>
</protein>
<dbReference type="InterPro" id="IPR000398">
    <property type="entry name" value="Thymidylate_synthase"/>
</dbReference>
<dbReference type="SUPFAM" id="SSF55831">
    <property type="entry name" value="Thymidylate synthase/dCMP hydroxymethylase"/>
    <property type="match status" value="1"/>
</dbReference>
<dbReference type="HAMAP" id="MF_00008">
    <property type="entry name" value="Thymidy_synth_bact"/>
    <property type="match status" value="1"/>
</dbReference>
<evidence type="ECO:0000256" key="4">
    <source>
        <dbReference type="ARBA" id="ARBA00022679"/>
    </source>
</evidence>
<keyword evidence="5 6" id="KW-0545">Nucleotide biosynthesis</keyword>
<dbReference type="CDD" id="cd00351">
    <property type="entry name" value="TS_Pyrimidine_HMase"/>
    <property type="match status" value="1"/>
</dbReference>
<comment type="pathway">
    <text evidence="6">Pyrimidine metabolism; dTTP biosynthesis.</text>
</comment>
<feature type="binding site" evidence="6">
    <location>
        <begin position="150"/>
        <end position="151"/>
    </location>
    <ligand>
        <name>dUMP</name>
        <dbReference type="ChEBI" id="CHEBI:246422"/>
        <note>ligand shared between dimeric partners</note>
    </ligand>
</feature>
<comment type="subunit">
    <text evidence="6">Homodimer.</text>
</comment>
<dbReference type="UniPathway" id="UPA00575"/>
<dbReference type="PANTHER" id="PTHR11548:SF9">
    <property type="entry name" value="THYMIDYLATE SYNTHASE"/>
    <property type="match status" value="1"/>
</dbReference>
<dbReference type="EC" id="2.1.1.45" evidence="1 6"/>
<dbReference type="GO" id="GO:0004799">
    <property type="term" value="F:thymidylate synthase activity"/>
    <property type="evidence" value="ECO:0007669"/>
    <property type="project" value="UniProtKB-UniRule"/>
</dbReference>
<evidence type="ECO:0000256" key="7">
    <source>
        <dbReference type="PROSITE-ProRule" id="PRU10016"/>
    </source>
</evidence>
<evidence type="ECO:0000256" key="6">
    <source>
        <dbReference type="HAMAP-Rule" id="MF_00008"/>
    </source>
</evidence>
<feature type="domain" description="Thymidylate synthase/dCMP hydroxymethylase" evidence="8">
    <location>
        <begin position="3"/>
        <end position="289"/>
    </location>
</feature>
<dbReference type="AlphaFoldDB" id="A0A222ENF2"/>
<dbReference type="InterPro" id="IPR023451">
    <property type="entry name" value="Thymidate_synth/dCMP_Mease_dom"/>
</dbReference>
<dbReference type="InterPro" id="IPR020940">
    <property type="entry name" value="Thymidylate_synthase_AS"/>
</dbReference>
<reference evidence="9 10" key="1">
    <citation type="submission" date="2017-07" db="EMBL/GenBank/DDBJ databases">
        <title>Complete genome sequence of Spiroplasma corruscae EC-1 (DSM 19793).</title>
        <authorList>
            <person name="Tsai Y.-M."/>
            <person name="Lo W.-S."/>
            <person name="Kuo C.-H."/>
        </authorList>
    </citation>
    <scope>NUCLEOTIDE SEQUENCE [LARGE SCALE GENOMIC DNA]</scope>
    <source>
        <strain evidence="9 10">EC-1</strain>
    </source>
</reference>
<dbReference type="InterPro" id="IPR036926">
    <property type="entry name" value="Thymidate_synth/dCMP_Mease_sf"/>
</dbReference>
<dbReference type="GO" id="GO:0032259">
    <property type="term" value="P:methylation"/>
    <property type="evidence" value="ECO:0007669"/>
    <property type="project" value="UniProtKB-KW"/>
</dbReference>
<feature type="binding site" description="in other chain" evidence="6">
    <location>
        <position position="21"/>
    </location>
    <ligand>
        <name>dUMP</name>
        <dbReference type="ChEBI" id="CHEBI:246422"/>
        <note>ligand shared between dimeric partners</note>
    </ligand>
</feature>
<keyword evidence="4 6" id="KW-0808">Transferase</keyword>
<comment type="subcellular location">
    <subcellularLocation>
        <location evidence="6">Cytoplasm</location>
    </subcellularLocation>
</comment>
<name>A0A222ENF2_9MOLU</name>
<evidence type="ECO:0000256" key="3">
    <source>
        <dbReference type="ARBA" id="ARBA00022603"/>
    </source>
</evidence>
<dbReference type="NCBIfam" id="TIGR03284">
    <property type="entry name" value="thym_sym"/>
    <property type="match status" value="1"/>
</dbReference>
<feature type="active site" description="Nucleophile" evidence="6">
    <location>
        <position position="170"/>
    </location>
</feature>
<dbReference type="GO" id="GO:0005829">
    <property type="term" value="C:cytosol"/>
    <property type="evidence" value="ECO:0007669"/>
    <property type="project" value="TreeGrafter"/>
</dbReference>
<dbReference type="Pfam" id="PF00303">
    <property type="entry name" value="Thymidylat_synt"/>
    <property type="match status" value="1"/>
</dbReference>
<dbReference type="EMBL" id="CP022535">
    <property type="protein sequence ID" value="ASP28029.1"/>
    <property type="molecule type" value="Genomic_DNA"/>
</dbReference>
<evidence type="ECO:0000256" key="2">
    <source>
        <dbReference type="ARBA" id="ARBA00022490"/>
    </source>
</evidence>
<dbReference type="OrthoDB" id="9774633at2"/>
<evidence type="ECO:0000313" key="9">
    <source>
        <dbReference type="EMBL" id="ASP28029.1"/>
    </source>
</evidence>
<dbReference type="NCBIfam" id="NF002496">
    <property type="entry name" value="PRK01827.1-2"/>
    <property type="match status" value="1"/>
</dbReference>
<proteinExistence type="inferred from homology"/>
<evidence type="ECO:0000256" key="5">
    <source>
        <dbReference type="ARBA" id="ARBA00022727"/>
    </source>
</evidence>
<dbReference type="PROSITE" id="PS00091">
    <property type="entry name" value="THYMIDYLATE_SYNTHASE"/>
    <property type="match status" value="1"/>
</dbReference>